<comment type="caution">
    <text evidence="4">The sequence shown here is derived from an EMBL/GenBank/DDBJ whole genome shotgun (WGS) entry which is preliminary data.</text>
</comment>
<dbReference type="InterPro" id="IPR020449">
    <property type="entry name" value="Tscrpt_reg_AraC-type_HTH"/>
</dbReference>
<gene>
    <name evidence="4" type="ORF">IV50_GL001031</name>
</gene>
<keyword evidence="5" id="KW-1185">Reference proteome</keyword>
<dbReference type="Proteomes" id="UP000051992">
    <property type="component" value="Unassembled WGS sequence"/>
</dbReference>
<keyword evidence="1" id="KW-0805">Transcription regulation</keyword>
<dbReference type="CDD" id="cd02208">
    <property type="entry name" value="cupin_RmlC-like"/>
    <property type="match status" value="1"/>
</dbReference>
<dbReference type="GO" id="GO:0003700">
    <property type="term" value="F:DNA-binding transcription factor activity"/>
    <property type="evidence" value="ECO:0007669"/>
    <property type="project" value="InterPro"/>
</dbReference>
<dbReference type="Gene3D" id="2.60.120.10">
    <property type="entry name" value="Jelly Rolls"/>
    <property type="match status" value="1"/>
</dbReference>
<dbReference type="EMBL" id="JQBM01000003">
    <property type="protein sequence ID" value="KRN46058.1"/>
    <property type="molecule type" value="Genomic_DNA"/>
</dbReference>
<dbReference type="SUPFAM" id="SSF46689">
    <property type="entry name" value="Homeodomain-like"/>
    <property type="match status" value="1"/>
</dbReference>
<dbReference type="InterPro" id="IPR009057">
    <property type="entry name" value="Homeodomain-like_sf"/>
</dbReference>
<evidence type="ECO:0000256" key="2">
    <source>
        <dbReference type="ARBA" id="ARBA00023125"/>
    </source>
</evidence>
<dbReference type="GO" id="GO:0043565">
    <property type="term" value="F:sequence-specific DNA binding"/>
    <property type="evidence" value="ECO:0007669"/>
    <property type="project" value="InterPro"/>
</dbReference>
<evidence type="ECO:0000256" key="1">
    <source>
        <dbReference type="ARBA" id="ARBA00023015"/>
    </source>
</evidence>
<dbReference type="PRINTS" id="PR00032">
    <property type="entry name" value="HTHARAC"/>
</dbReference>
<name>A0A0R2H846_WEIVI</name>
<dbReference type="PANTHER" id="PTHR43280">
    <property type="entry name" value="ARAC-FAMILY TRANSCRIPTIONAL REGULATOR"/>
    <property type="match status" value="1"/>
</dbReference>
<dbReference type="AlphaFoldDB" id="A0A0R2H846"/>
<evidence type="ECO:0000256" key="3">
    <source>
        <dbReference type="ARBA" id="ARBA00023163"/>
    </source>
</evidence>
<dbReference type="PANTHER" id="PTHR43280:SF28">
    <property type="entry name" value="HTH-TYPE TRANSCRIPTIONAL ACTIVATOR RHAS"/>
    <property type="match status" value="1"/>
</dbReference>
<dbReference type="PROSITE" id="PS01124">
    <property type="entry name" value="HTH_ARAC_FAMILY_2"/>
    <property type="match status" value="1"/>
</dbReference>
<dbReference type="InterPro" id="IPR011051">
    <property type="entry name" value="RmlC_Cupin_sf"/>
</dbReference>
<keyword evidence="3" id="KW-0804">Transcription</keyword>
<protein>
    <submittedName>
        <fullName evidence="4">Uncharacterized protein</fullName>
    </submittedName>
</protein>
<dbReference type="OrthoDB" id="9816335at2"/>
<dbReference type="SMART" id="SM00342">
    <property type="entry name" value="HTH_ARAC"/>
    <property type="match status" value="1"/>
</dbReference>
<dbReference type="RefSeq" id="WP_057746040.1">
    <property type="nucleotide sequence ID" value="NZ_BJLU01000005.1"/>
</dbReference>
<dbReference type="PATRIC" id="fig|1629.5.peg.1038"/>
<evidence type="ECO:0000313" key="4">
    <source>
        <dbReference type="EMBL" id="KRN46058.1"/>
    </source>
</evidence>
<proteinExistence type="predicted"/>
<dbReference type="Gene3D" id="1.10.10.60">
    <property type="entry name" value="Homeodomain-like"/>
    <property type="match status" value="2"/>
</dbReference>
<sequence>MPNYYPSDKQIQNLFAFLNDSKNYLTTSREITHFITQFGQSSDLITACFYAHQESYLDFRAEFPRILYVLSGQVTAWIDSDKQCELEAGHLIFANADTHIEYESHATDTKIVSIYIKREFINEKAHYFAQSNGQMENYVFANFGLLNSQNDPLILQIPTDSDANFSILFLSKFILARQRAMIFPIFLWMLTNLDNYLPQMSNGQSSQHILQLIDRELTSISLESLAQELGYSPSYTSKMIRKNFHMTFQEIVMDKKIERAKWLLTHSSESINLVSENVGFADKSYFYKLFKQKVGMTPKQYRQATPLA</sequence>
<dbReference type="Pfam" id="PF12833">
    <property type="entry name" value="HTH_18"/>
    <property type="match status" value="1"/>
</dbReference>
<reference evidence="4 5" key="1">
    <citation type="journal article" date="2015" name="Genome Announc.">
        <title>Expanding the biotechnology potential of lactobacilli through comparative genomics of 213 strains and associated genera.</title>
        <authorList>
            <person name="Sun Z."/>
            <person name="Harris H.M."/>
            <person name="McCann A."/>
            <person name="Guo C."/>
            <person name="Argimon S."/>
            <person name="Zhang W."/>
            <person name="Yang X."/>
            <person name="Jeffery I.B."/>
            <person name="Cooney J.C."/>
            <person name="Kagawa T.F."/>
            <person name="Liu W."/>
            <person name="Song Y."/>
            <person name="Salvetti E."/>
            <person name="Wrobel A."/>
            <person name="Rasinkangas P."/>
            <person name="Parkhill J."/>
            <person name="Rea M.C."/>
            <person name="O'Sullivan O."/>
            <person name="Ritari J."/>
            <person name="Douillard F.P."/>
            <person name="Paul Ross R."/>
            <person name="Yang R."/>
            <person name="Briner A.E."/>
            <person name="Felis G.E."/>
            <person name="de Vos W.M."/>
            <person name="Barrangou R."/>
            <person name="Klaenhammer T.R."/>
            <person name="Caufield P.W."/>
            <person name="Cui Y."/>
            <person name="Zhang H."/>
            <person name="O'Toole P.W."/>
        </authorList>
    </citation>
    <scope>NUCLEOTIDE SEQUENCE [LARGE SCALE GENOMIC DNA]</scope>
    <source>
        <strain evidence="4 5">DSM 20410</strain>
    </source>
</reference>
<keyword evidence="2" id="KW-0238">DNA-binding</keyword>
<evidence type="ECO:0000313" key="5">
    <source>
        <dbReference type="Proteomes" id="UP000051992"/>
    </source>
</evidence>
<dbReference type="SUPFAM" id="SSF51182">
    <property type="entry name" value="RmlC-like cupins"/>
    <property type="match status" value="1"/>
</dbReference>
<accession>A0A0R2H846</accession>
<dbReference type="InterPro" id="IPR014710">
    <property type="entry name" value="RmlC-like_jellyroll"/>
</dbReference>
<dbReference type="InterPro" id="IPR018060">
    <property type="entry name" value="HTH_AraC"/>
</dbReference>
<organism evidence="4 5">
    <name type="scientific">Weissella viridescens</name>
    <name type="common">Lactobacillus viridescens</name>
    <dbReference type="NCBI Taxonomy" id="1629"/>
    <lineage>
        <taxon>Bacteria</taxon>
        <taxon>Bacillati</taxon>
        <taxon>Bacillota</taxon>
        <taxon>Bacilli</taxon>
        <taxon>Lactobacillales</taxon>
        <taxon>Lactobacillaceae</taxon>
        <taxon>Weissella</taxon>
    </lineage>
</organism>